<dbReference type="InterPro" id="IPR036388">
    <property type="entry name" value="WH-like_DNA-bd_sf"/>
</dbReference>
<comment type="caution">
    <text evidence="1">The sequence shown here is derived from an EMBL/GenBank/DDBJ whole genome shotgun (WGS) entry which is preliminary data.</text>
</comment>
<dbReference type="Proteomes" id="UP001250656">
    <property type="component" value="Unassembled WGS sequence"/>
</dbReference>
<reference evidence="1 2" key="1">
    <citation type="submission" date="2023-09" db="EMBL/GenBank/DDBJ databases">
        <title>Novel taxa isolated from Blanes Bay.</title>
        <authorList>
            <person name="Rey-Velasco X."/>
            <person name="Lucena T."/>
        </authorList>
    </citation>
    <scope>NUCLEOTIDE SEQUENCE [LARGE SCALE GENOMIC DNA]</scope>
    <source>
        <strain evidence="1 2">S334</strain>
    </source>
</reference>
<proteinExistence type="predicted"/>
<accession>A0ABU3L7Q9</accession>
<dbReference type="RefSeq" id="WP_314015067.1">
    <property type="nucleotide sequence ID" value="NZ_JAVTTP010000001.1"/>
</dbReference>
<dbReference type="EMBL" id="JAVTTP010000001">
    <property type="protein sequence ID" value="MDT7829253.1"/>
    <property type="molecule type" value="Genomic_DNA"/>
</dbReference>
<dbReference type="SUPFAM" id="SSF46689">
    <property type="entry name" value="Homeodomain-like"/>
    <property type="match status" value="1"/>
</dbReference>
<dbReference type="Gene3D" id="1.10.10.10">
    <property type="entry name" value="Winged helix-like DNA-binding domain superfamily/Winged helix DNA-binding domain"/>
    <property type="match status" value="1"/>
</dbReference>
<evidence type="ECO:0000313" key="1">
    <source>
        <dbReference type="EMBL" id="MDT7829253.1"/>
    </source>
</evidence>
<dbReference type="InterPro" id="IPR009057">
    <property type="entry name" value="Homeodomain-like_sf"/>
</dbReference>
<protein>
    <submittedName>
        <fullName evidence="1">DUF433 domain-containing protein</fullName>
    </submittedName>
</protein>
<dbReference type="Pfam" id="PF04255">
    <property type="entry name" value="DUF433"/>
    <property type="match status" value="1"/>
</dbReference>
<organism evidence="1 2">
    <name type="scientific">Pricia mediterranea</name>
    <dbReference type="NCBI Taxonomy" id="3076079"/>
    <lineage>
        <taxon>Bacteria</taxon>
        <taxon>Pseudomonadati</taxon>
        <taxon>Bacteroidota</taxon>
        <taxon>Flavobacteriia</taxon>
        <taxon>Flavobacteriales</taxon>
        <taxon>Flavobacteriaceae</taxon>
        <taxon>Pricia</taxon>
    </lineage>
</organism>
<keyword evidence="2" id="KW-1185">Reference proteome</keyword>
<gene>
    <name evidence="1" type="ORF">RQM65_11300</name>
</gene>
<evidence type="ECO:0000313" key="2">
    <source>
        <dbReference type="Proteomes" id="UP001250656"/>
    </source>
</evidence>
<sequence length="55" mass="6613">MQNIERYIEIDPSKRFGRRILKGTRISVYDVMNWLTNGMEKNELPCIPRPHRPKN</sequence>
<name>A0ABU3L7Q9_9FLAO</name>
<dbReference type="InterPro" id="IPR007367">
    <property type="entry name" value="DUF433"/>
</dbReference>